<sequence length="508" mass="55353">CFTLETCCGYGYGPHGKLQLSPLGFSRANKAHRTPARDAVLLTINSVPISDEPIPGHGTLTKKRYSSPGPPSNVSEFGCVTGLGPEGLSPVSPDLHRWALQAGLTPRLLPSHATSKPPTNCGRKPPEGACRSARLIGPTLEVIPFSGLVASVVDLLQLLSEFRFHGPSSDCLEHRNHLSWGYMSVLSIDALNRGVWFILTAASSCLLQKRPTGHSHPVSSAFSPARRLLNHLTYPDGNFGGNHLTRDGSISLTALEPDLTIDFAVRNRIRTSNQSFSSWARPVPGIVSPYFRVPRVRSTPPYPNKGTRRVLRCRPRPRGNGDPNAADPPPACTFISPPGLFKIPIDSRTCEYYHPIKVALAKQPTPRRSHPVEPKAMGLAPTLAHSPGQGDLLRSRVGSTRKRKSDSQSEVLLKYSNRYSRRGGVDKGQDLITRDGIDSRLLEILVLRIIAIANPQHERGSRLPIPVGKGKHTTDDSFMWHGRVGPGHLRSYRPAIAPAIVRLNAAVP</sequence>
<protein>
    <submittedName>
        <fullName evidence="2">Uncharacterized protein</fullName>
    </submittedName>
</protein>
<dbReference type="AlphaFoldDB" id="A0AAV6TJG7"/>
<feature type="non-terminal residue" evidence="2">
    <location>
        <position position="1"/>
    </location>
</feature>
<evidence type="ECO:0000256" key="1">
    <source>
        <dbReference type="SAM" id="MobiDB-lite"/>
    </source>
</evidence>
<evidence type="ECO:0000313" key="3">
    <source>
        <dbReference type="Proteomes" id="UP000827092"/>
    </source>
</evidence>
<keyword evidence="3" id="KW-1185">Reference proteome</keyword>
<gene>
    <name evidence="2" type="ORF">JTE90_025179</name>
</gene>
<dbReference type="Proteomes" id="UP000827092">
    <property type="component" value="Unassembled WGS sequence"/>
</dbReference>
<evidence type="ECO:0000313" key="2">
    <source>
        <dbReference type="EMBL" id="KAG8171947.1"/>
    </source>
</evidence>
<dbReference type="EMBL" id="JAFNEN010003348">
    <property type="protein sequence ID" value="KAG8171947.1"/>
    <property type="molecule type" value="Genomic_DNA"/>
</dbReference>
<comment type="caution">
    <text evidence="2">The sequence shown here is derived from an EMBL/GenBank/DDBJ whole genome shotgun (WGS) entry which is preliminary data.</text>
</comment>
<proteinExistence type="predicted"/>
<reference evidence="2 3" key="1">
    <citation type="journal article" date="2022" name="Nat. Ecol. Evol.">
        <title>A masculinizing supergene underlies an exaggerated male reproductive morph in a spider.</title>
        <authorList>
            <person name="Hendrickx F."/>
            <person name="De Corte Z."/>
            <person name="Sonet G."/>
            <person name="Van Belleghem S.M."/>
            <person name="Kostlbacher S."/>
            <person name="Vangestel C."/>
        </authorList>
    </citation>
    <scope>NUCLEOTIDE SEQUENCE [LARGE SCALE GENOMIC DNA]</scope>
    <source>
        <strain evidence="2">W744_W776</strain>
    </source>
</reference>
<organism evidence="2 3">
    <name type="scientific">Oedothorax gibbosus</name>
    <dbReference type="NCBI Taxonomy" id="931172"/>
    <lineage>
        <taxon>Eukaryota</taxon>
        <taxon>Metazoa</taxon>
        <taxon>Ecdysozoa</taxon>
        <taxon>Arthropoda</taxon>
        <taxon>Chelicerata</taxon>
        <taxon>Arachnida</taxon>
        <taxon>Araneae</taxon>
        <taxon>Araneomorphae</taxon>
        <taxon>Entelegynae</taxon>
        <taxon>Araneoidea</taxon>
        <taxon>Linyphiidae</taxon>
        <taxon>Erigoninae</taxon>
        <taxon>Oedothorax</taxon>
    </lineage>
</organism>
<feature type="region of interest" description="Disordered" evidence="1">
    <location>
        <begin position="298"/>
        <end position="331"/>
    </location>
</feature>
<name>A0AAV6TJG7_9ARAC</name>
<feature type="region of interest" description="Disordered" evidence="1">
    <location>
        <begin position="379"/>
        <end position="409"/>
    </location>
</feature>
<feature type="compositionally biased region" description="Basic residues" evidence="1">
    <location>
        <begin position="306"/>
        <end position="317"/>
    </location>
</feature>
<accession>A0AAV6TJG7</accession>